<organism evidence="2 3">
    <name type="scientific">Meripilus lineatus</name>
    <dbReference type="NCBI Taxonomy" id="2056292"/>
    <lineage>
        <taxon>Eukaryota</taxon>
        <taxon>Fungi</taxon>
        <taxon>Dikarya</taxon>
        <taxon>Basidiomycota</taxon>
        <taxon>Agaricomycotina</taxon>
        <taxon>Agaricomycetes</taxon>
        <taxon>Polyporales</taxon>
        <taxon>Meripilaceae</taxon>
        <taxon>Meripilus</taxon>
    </lineage>
</organism>
<dbReference type="CDD" id="cd00920">
    <property type="entry name" value="Cupredoxin"/>
    <property type="match status" value="1"/>
</dbReference>
<dbReference type="InterPro" id="IPR052953">
    <property type="entry name" value="Ser-rich/MCO-related"/>
</dbReference>
<protein>
    <recommendedName>
        <fullName evidence="4">Cupredoxin</fullName>
    </recommendedName>
</protein>
<proteinExistence type="predicted"/>
<keyword evidence="3" id="KW-1185">Reference proteome</keyword>
<sequence>MFFPVSLGVAALAFSSSVSATVYDITVGNANGGTVFTPEAIFANTGDQVVFHFQQKNHSVTESSFANPCGLKDGGFDSGFHPVPANQTDNFPTWAITVNDTNPIWVFCNQAANTANSHCGKGMVFAINCGADGAPNSFTNFKNSALAVGARLAAEASAAPTPTAVATAAYGGVTIPPAPVGSVVTVPISVEGSVWTSVYSSYPGSPQATPASLVGNVHQVTVGNSNGSLIFDPPFIAAQPRDTISFSFRQKNHTVTQSTFDAPCLAKVGGVDSGFQPVATDATSFPVWNVTVNDTAPLWFFCEQHKPDGSSHCGAGMVFAVNPVQDSARNFTAYQGLATTLNGTNTTGGAANPSPSTTANSASAISTNLALGLGSILAVVAFAL</sequence>
<name>A0AAD5YE87_9APHY</name>
<dbReference type="AlphaFoldDB" id="A0AAD5YE87"/>
<gene>
    <name evidence="2" type="ORF">NLI96_g10534</name>
</gene>
<evidence type="ECO:0000256" key="1">
    <source>
        <dbReference type="SAM" id="SignalP"/>
    </source>
</evidence>
<dbReference type="Gene3D" id="2.60.40.420">
    <property type="entry name" value="Cupredoxins - blue copper proteins"/>
    <property type="match status" value="2"/>
</dbReference>
<dbReference type="PANTHER" id="PTHR34883:SF15">
    <property type="entry name" value="EXTRACELLULAR SERINE-RICH PROTEIN"/>
    <property type="match status" value="1"/>
</dbReference>
<keyword evidence="1" id="KW-0732">Signal</keyword>
<feature type="chain" id="PRO_5042046096" description="Cupredoxin" evidence="1">
    <location>
        <begin position="21"/>
        <end position="384"/>
    </location>
</feature>
<feature type="signal peptide" evidence="1">
    <location>
        <begin position="1"/>
        <end position="20"/>
    </location>
</feature>
<dbReference type="Proteomes" id="UP001212997">
    <property type="component" value="Unassembled WGS sequence"/>
</dbReference>
<dbReference type="PANTHER" id="PTHR34883">
    <property type="entry name" value="SERINE-RICH PROTEIN, PUTATIVE-RELATED-RELATED"/>
    <property type="match status" value="1"/>
</dbReference>
<evidence type="ECO:0000313" key="3">
    <source>
        <dbReference type="Proteomes" id="UP001212997"/>
    </source>
</evidence>
<comment type="caution">
    <text evidence="2">The sequence shown here is derived from an EMBL/GenBank/DDBJ whole genome shotgun (WGS) entry which is preliminary data.</text>
</comment>
<evidence type="ECO:0000313" key="2">
    <source>
        <dbReference type="EMBL" id="KAJ3477331.1"/>
    </source>
</evidence>
<dbReference type="SUPFAM" id="SSF49503">
    <property type="entry name" value="Cupredoxins"/>
    <property type="match status" value="2"/>
</dbReference>
<evidence type="ECO:0008006" key="4">
    <source>
        <dbReference type="Google" id="ProtNLM"/>
    </source>
</evidence>
<dbReference type="EMBL" id="JANAWD010000606">
    <property type="protein sequence ID" value="KAJ3477331.1"/>
    <property type="molecule type" value="Genomic_DNA"/>
</dbReference>
<reference evidence="2" key="1">
    <citation type="submission" date="2022-07" db="EMBL/GenBank/DDBJ databases">
        <title>Genome Sequence of Physisporinus lineatus.</title>
        <authorList>
            <person name="Buettner E."/>
        </authorList>
    </citation>
    <scope>NUCLEOTIDE SEQUENCE</scope>
    <source>
        <strain evidence="2">VT162</strain>
    </source>
</reference>
<dbReference type="InterPro" id="IPR008972">
    <property type="entry name" value="Cupredoxin"/>
</dbReference>
<accession>A0AAD5YE87</accession>